<feature type="compositionally biased region" description="Basic and acidic residues" evidence="1">
    <location>
        <begin position="137"/>
        <end position="155"/>
    </location>
</feature>
<dbReference type="OrthoDB" id="3271131at2759"/>
<organism evidence="2 3">
    <name type="scientific">Suillus placidus</name>
    <dbReference type="NCBI Taxonomy" id="48579"/>
    <lineage>
        <taxon>Eukaryota</taxon>
        <taxon>Fungi</taxon>
        <taxon>Dikarya</taxon>
        <taxon>Basidiomycota</taxon>
        <taxon>Agaricomycotina</taxon>
        <taxon>Agaricomycetes</taxon>
        <taxon>Agaricomycetidae</taxon>
        <taxon>Boletales</taxon>
        <taxon>Suillineae</taxon>
        <taxon>Suillaceae</taxon>
        <taxon>Suillus</taxon>
    </lineage>
</organism>
<name>A0A9P6ZNB8_9AGAM</name>
<dbReference type="AlphaFoldDB" id="A0A9P6ZNB8"/>
<gene>
    <name evidence="2" type="ORF">EV702DRAFT_1132889</name>
</gene>
<sequence length="295" mass="32395">MVEAEPSSMPQWLASTIHNSLNPPLAQAEFLERVSSPVRNHNDLVSPESRKRPYQSPTPSPLPQRAKKSTPKRNIAPSSVSLGDRQISAYAFDDDPDANWSTVMKPKKKKSNKFKPGNIPSSGPFSLRLPGIAVGNSKDRSTGATRTEKKPDTQTKRRVITYLPPPLPQRTLAQIENPLKIEEHDVPDDDALPPGSTPAAQPPQESGRISPLLHADSDDLTLVGEADEQVIAFDAGEVKARYPKVRKLIKEQTRVMLPELLGLPSCGIVWRDDDVAGADDTENREIKISVWPCVG</sequence>
<evidence type="ECO:0000313" key="3">
    <source>
        <dbReference type="Proteomes" id="UP000714275"/>
    </source>
</evidence>
<reference evidence="2" key="1">
    <citation type="journal article" date="2020" name="New Phytol.">
        <title>Comparative genomics reveals dynamic genome evolution in host specialist ectomycorrhizal fungi.</title>
        <authorList>
            <person name="Lofgren L.A."/>
            <person name="Nguyen N.H."/>
            <person name="Vilgalys R."/>
            <person name="Ruytinx J."/>
            <person name="Liao H.L."/>
            <person name="Branco S."/>
            <person name="Kuo A."/>
            <person name="LaButti K."/>
            <person name="Lipzen A."/>
            <person name="Andreopoulos W."/>
            <person name="Pangilinan J."/>
            <person name="Riley R."/>
            <person name="Hundley H."/>
            <person name="Na H."/>
            <person name="Barry K."/>
            <person name="Grigoriev I.V."/>
            <person name="Stajich J.E."/>
            <person name="Kennedy P.G."/>
        </authorList>
    </citation>
    <scope>NUCLEOTIDE SEQUENCE</scope>
    <source>
        <strain evidence="2">DOB743</strain>
    </source>
</reference>
<dbReference type="EMBL" id="JABBWD010000051">
    <property type="protein sequence ID" value="KAG1772910.1"/>
    <property type="molecule type" value="Genomic_DNA"/>
</dbReference>
<accession>A0A9P6ZNB8</accession>
<comment type="caution">
    <text evidence="2">The sequence shown here is derived from an EMBL/GenBank/DDBJ whole genome shotgun (WGS) entry which is preliminary data.</text>
</comment>
<feature type="region of interest" description="Disordered" evidence="1">
    <location>
        <begin position="184"/>
        <end position="210"/>
    </location>
</feature>
<proteinExistence type="predicted"/>
<dbReference type="Proteomes" id="UP000714275">
    <property type="component" value="Unassembled WGS sequence"/>
</dbReference>
<evidence type="ECO:0000256" key="1">
    <source>
        <dbReference type="SAM" id="MobiDB-lite"/>
    </source>
</evidence>
<protein>
    <submittedName>
        <fullName evidence="2">Uncharacterized protein</fullName>
    </submittedName>
</protein>
<feature type="region of interest" description="Disordered" evidence="1">
    <location>
        <begin position="34"/>
        <end position="159"/>
    </location>
</feature>
<keyword evidence="3" id="KW-1185">Reference proteome</keyword>
<evidence type="ECO:0000313" key="2">
    <source>
        <dbReference type="EMBL" id="KAG1772910.1"/>
    </source>
</evidence>